<organism evidence="2 3">
    <name type="scientific">Neomonachus schauinslandi</name>
    <name type="common">Hawaiian monk seal</name>
    <name type="synonym">Monachus schauinslandi</name>
    <dbReference type="NCBI Taxonomy" id="29088"/>
    <lineage>
        <taxon>Eukaryota</taxon>
        <taxon>Metazoa</taxon>
        <taxon>Chordata</taxon>
        <taxon>Craniata</taxon>
        <taxon>Vertebrata</taxon>
        <taxon>Euteleostomi</taxon>
        <taxon>Mammalia</taxon>
        <taxon>Eutheria</taxon>
        <taxon>Laurasiatheria</taxon>
        <taxon>Carnivora</taxon>
        <taxon>Caniformia</taxon>
        <taxon>Pinnipedia</taxon>
        <taxon>Phocidae</taxon>
        <taxon>Monachinae</taxon>
        <taxon>Monachini</taxon>
        <taxon>Neomonachus</taxon>
    </lineage>
</organism>
<name>A0A2Y9I1Z7_NEOSC</name>
<dbReference type="AlphaFoldDB" id="A0A2Y9I1Z7"/>
<accession>A0A2Y9I1Z7</accession>
<gene>
    <name evidence="3" type="primary">LOC110589395</name>
</gene>
<feature type="compositionally biased region" description="Polar residues" evidence="1">
    <location>
        <begin position="82"/>
        <end position="93"/>
    </location>
</feature>
<keyword evidence="2" id="KW-1185">Reference proteome</keyword>
<feature type="compositionally biased region" description="Basic and acidic residues" evidence="1">
    <location>
        <begin position="115"/>
        <end position="139"/>
    </location>
</feature>
<protein>
    <submittedName>
        <fullName evidence="3">Uncharacterized protein LOC110589395</fullName>
    </submittedName>
</protein>
<sequence length="259" mass="28807">MIQEWKKKVERRRPTASFVLDLGVERLRRHWLSSPSSSLSHLGNLRQKSLAVPPALIPCRATVTPTPVLAGPVGKRKKSLVSCSTRHNGSSNRLHQRQPLRELRSRATGLGGWERASEKEGVGREQRRPTGPLSRDKSLDPALALKQEVRLRAKGLSCVLGKQWKVAELVPLEKDADYCKTVKCLEPTFLPTPGGCEVTVVVLPVCVEAVWRSSILCPHQEQIPWRPHPYPCVTCRKGMPRGSAAKCEEGFSCQVCVMQ</sequence>
<evidence type="ECO:0000313" key="3">
    <source>
        <dbReference type="RefSeq" id="XP_021555605.1"/>
    </source>
</evidence>
<dbReference type="KEGG" id="nsu:110589395"/>
<proteinExistence type="predicted"/>
<dbReference type="GeneID" id="110589395"/>
<dbReference type="RefSeq" id="XP_021555605.1">
    <property type="nucleotide sequence ID" value="XM_021699930.2"/>
</dbReference>
<evidence type="ECO:0000313" key="2">
    <source>
        <dbReference type="Proteomes" id="UP000248481"/>
    </source>
</evidence>
<dbReference type="InParanoid" id="A0A2Y9I1Z7"/>
<feature type="region of interest" description="Disordered" evidence="1">
    <location>
        <begin position="82"/>
        <end position="139"/>
    </location>
</feature>
<reference evidence="3" key="1">
    <citation type="submission" date="2025-08" db="UniProtKB">
        <authorList>
            <consortium name="RefSeq"/>
        </authorList>
    </citation>
    <scope>IDENTIFICATION</scope>
    <source>
        <tissue evidence="3">Blood</tissue>
    </source>
</reference>
<dbReference type="Proteomes" id="UP000248481">
    <property type="component" value="Chromosome 6"/>
</dbReference>
<evidence type="ECO:0000256" key="1">
    <source>
        <dbReference type="SAM" id="MobiDB-lite"/>
    </source>
</evidence>